<evidence type="ECO:0000313" key="6">
    <source>
        <dbReference type="WBParaSite" id="TCLT_0000313601-mRNA-1"/>
    </source>
</evidence>
<dbReference type="AlphaFoldDB" id="A0A0N5CSD5"/>
<proteinExistence type="predicted"/>
<evidence type="ECO:0000313" key="5">
    <source>
        <dbReference type="Proteomes" id="UP000276776"/>
    </source>
</evidence>
<dbReference type="Gene3D" id="2.60.40.2170">
    <property type="entry name" value="Wnt, WIF domain"/>
    <property type="match status" value="1"/>
</dbReference>
<name>A0A0N5CSD5_THECL</name>
<dbReference type="SMART" id="SM00469">
    <property type="entry name" value="WIF"/>
    <property type="match status" value="1"/>
</dbReference>
<keyword evidence="5" id="KW-1185">Reference proteome</keyword>
<dbReference type="OMA" id="WPSSANQ"/>
<evidence type="ECO:0000259" key="3">
    <source>
        <dbReference type="PROSITE" id="PS50814"/>
    </source>
</evidence>
<dbReference type="OrthoDB" id="6071166at2759"/>
<accession>A0A0N5CSD5</accession>
<dbReference type="Proteomes" id="UP000276776">
    <property type="component" value="Unassembled WGS sequence"/>
</dbReference>
<protein>
    <submittedName>
        <fullName evidence="6">WIF domain-containing protein</fullName>
    </submittedName>
</protein>
<feature type="domain" description="WIF" evidence="3">
    <location>
        <begin position="1"/>
        <end position="123"/>
    </location>
</feature>
<dbReference type="Pfam" id="PF02019">
    <property type="entry name" value="WIF"/>
    <property type="match status" value="1"/>
</dbReference>
<reference evidence="4 5" key="2">
    <citation type="submission" date="2018-11" db="EMBL/GenBank/DDBJ databases">
        <authorList>
            <consortium name="Pathogen Informatics"/>
        </authorList>
    </citation>
    <scope>NUCLEOTIDE SEQUENCE [LARGE SCALE GENOMIC DNA]</scope>
</reference>
<dbReference type="InterPro" id="IPR038677">
    <property type="entry name" value="WIF_sf"/>
</dbReference>
<evidence type="ECO:0000256" key="1">
    <source>
        <dbReference type="ARBA" id="ARBA00022729"/>
    </source>
</evidence>
<evidence type="ECO:0000256" key="2">
    <source>
        <dbReference type="ARBA" id="ARBA00023180"/>
    </source>
</evidence>
<dbReference type="EMBL" id="UYYF01001034">
    <property type="protein sequence ID" value="VDM99455.1"/>
    <property type="molecule type" value="Genomic_DNA"/>
</dbReference>
<sequence length="142" mass="16569">MDRTLGLKIQLNYIQNGFVDLYSVKFPYRINTNIDYVEYSWNTKLLHRPVQYSIRVVPHDSSILSLLQIPSIGILPLNVETFEIAYRCIGIKAGKFDLHVNFNFTWPSSANQTKVTLKQEKLCANREIRLAYGFCLIHLFRE</sequence>
<dbReference type="WBParaSite" id="TCLT_0000313601-mRNA-1">
    <property type="protein sequence ID" value="TCLT_0000313601-mRNA-1"/>
    <property type="gene ID" value="TCLT_0000313601"/>
</dbReference>
<reference evidence="6" key="1">
    <citation type="submission" date="2017-02" db="UniProtKB">
        <authorList>
            <consortium name="WormBaseParasite"/>
        </authorList>
    </citation>
    <scope>IDENTIFICATION</scope>
</reference>
<organism evidence="6">
    <name type="scientific">Thelazia callipaeda</name>
    <name type="common">Oriental eyeworm</name>
    <name type="synonym">Parasitic nematode</name>
    <dbReference type="NCBI Taxonomy" id="103827"/>
    <lineage>
        <taxon>Eukaryota</taxon>
        <taxon>Metazoa</taxon>
        <taxon>Ecdysozoa</taxon>
        <taxon>Nematoda</taxon>
        <taxon>Chromadorea</taxon>
        <taxon>Rhabditida</taxon>
        <taxon>Spirurina</taxon>
        <taxon>Spiruromorpha</taxon>
        <taxon>Thelazioidea</taxon>
        <taxon>Thelaziidae</taxon>
        <taxon>Thelazia</taxon>
    </lineage>
</organism>
<keyword evidence="1" id="KW-0732">Signal</keyword>
<gene>
    <name evidence="4" type="ORF">TCLT_LOCUS3136</name>
</gene>
<dbReference type="STRING" id="103827.A0A0N5CSD5"/>
<keyword evidence="2" id="KW-0325">Glycoprotein</keyword>
<dbReference type="InterPro" id="IPR003306">
    <property type="entry name" value="WIF"/>
</dbReference>
<evidence type="ECO:0000313" key="4">
    <source>
        <dbReference type="EMBL" id="VDM99455.1"/>
    </source>
</evidence>
<dbReference type="PROSITE" id="PS50814">
    <property type="entry name" value="WIF"/>
    <property type="match status" value="1"/>
</dbReference>